<feature type="compositionally biased region" description="Polar residues" evidence="1">
    <location>
        <begin position="146"/>
        <end position="161"/>
    </location>
</feature>
<proteinExistence type="predicted"/>
<evidence type="ECO:0000313" key="2">
    <source>
        <dbReference type="EMBL" id="OXA55024.1"/>
    </source>
</evidence>
<keyword evidence="3" id="KW-1185">Reference proteome</keyword>
<reference evidence="2 3" key="1">
    <citation type="submission" date="2015-12" db="EMBL/GenBank/DDBJ databases">
        <title>The genome of Folsomia candida.</title>
        <authorList>
            <person name="Faddeeva A."/>
            <person name="Derks M.F."/>
            <person name="Anvar Y."/>
            <person name="Smit S."/>
            <person name="Van Straalen N."/>
            <person name="Roelofs D."/>
        </authorList>
    </citation>
    <scope>NUCLEOTIDE SEQUENCE [LARGE SCALE GENOMIC DNA]</scope>
    <source>
        <strain evidence="2 3">VU population</strain>
        <tissue evidence="2">Whole body</tissue>
    </source>
</reference>
<dbReference type="Proteomes" id="UP000198287">
    <property type="component" value="Unassembled WGS sequence"/>
</dbReference>
<organism evidence="2 3">
    <name type="scientific">Folsomia candida</name>
    <name type="common">Springtail</name>
    <dbReference type="NCBI Taxonomy" id="158441"/>
    <lineage>
        <taxon>Eukaryota</taxon>
        <taxon>Metazoa</taxon>
        <taxon>Ecdysozoa</taxon>
        <taxon>Arthropoda</taxon>
        <taxon>Hexapoda</taxon>
        <taxon>Collembola</taxon>
        <taxon>Entomobryomorpha</taxon>
        <taxon>Isotomoidea</taxon>
        <taxon>Isotomidae</taxon>
        <taxon>Proisotominae</taxon>
        <taxon>Folsomia</taxon>
    </lineage>
</organism>
<dbReference type="AlphaFoldDB" id="A0A226ED15"/>
<comment type="caution">
    <text evidence="2">The sequence shown here is derived from an EMBL/GenBank/DDBJ whole genome shotgun (WGS) entry which is preliminary data.</text>
</comment>
<gene>
    <name evidence="2" type="ORF">Fcan01_11424</name>
</gene>
<dbReference type="OrthoDB" id="6614320at2759"/>
<name>A0A226ED15_FOLCA</name>
<evidence type="ECO:0000313" key="3">
    <source>
        <dbReference type="Proteomes" id="UP000198287"/>
    </source>
</evidence>
<evidence type="ECO:0000256" key="1">
    <source>
        <dbReference type="SAM" id="MobiDB-lite"/>
    </source>
</evidence>
<protein>
    <submittedName>
        <fullName evidence="2">Uncharacterized protein</fullName>
    </submittedName>
</protein>
<accession>A0A226ED15</accession>
<dbReference type="EMBL" id="LNIX01000005">
    <property type="protein sequence ID" value="OXA55024.1"/>
    <property type="molecule type" value="Genomic_DNA"/>
</dbReference>
<feature type="region of interest" description="Disordered" evidence="1">
    <location>
        <begin position="78"/>
        <end position="117"/>
    </location>
</feature>
<feature type="region of interest" description="Disordered" evidence="1">
    <location>
        <begin position="135"/>
        <end position="161"/>
    </location>
</feature>
<sequence>MNFLVVEFPEDKPQTVDVIPQNWLISATQCFWPSRCQSSNLTKLRRAQSQPDQSWGKCKCRILGSFGTFEAAQQAAVVAENTSDLETNKSKKRTRKRETSPDSSDNDEPPVKGKKINSSSFVTFIPNTLFRLGESSSVGAQEHPSQDTLVPTGANESQSNPASIVTNHSTPHLIYLNALSSDDGQLTLSVADPNVNFDFDGDPPENLNYLPSSSQSAATTQIIFPVPVRAGAYLLLGFEICHSN</sequence>